<evidence type="ECO:0000256" key="7">
    <source>
        <dbReference type="ARBA" id="ARBA00023224"/>
    </source>
</evidence>
<keyword evidence="2 8" id="KW-0812">Transmembrane</keyword>
<feature type="transmembrane region" description="Helical" evidence="8">
    <location>
        <begin position="239"/>
        <end position="266"/>
    </location>
</feature>
<dbReference type="SUPFAM" id="SSF81321">
    <property type="entry name" value="Family A G protein-coupled receptor-like"/>
    <property type="match status" value="1"/>
</dbReference>
<evidence type="ECO:0000313" key="10">
    <source>
        <dbReference type="EMBL" id="KAK5852806.1"/>
    </source>
</evidence>
<dbReference type="AlphaFoldDB" id="A0AAN8A530"/>
<evidence type="ECO:0000256" key="5">
    <source>
        <dbReference type="ARBA" id="ARBA00023136"/>
    </source>
</evidence>
<keyword evidence="5 8" id="KW-0472">Membrane</keyword>
<feature type="domain" description="G-protein coupled receptors family 1 profile" evidence="9">
    <location>
        <begin position="39"/>
        <end position="296"/>
    </location>
</feature>
<evidence type="ECO:0000256" key="1">
    <source>
        <dbReference type="ARBA" id="ARBA00004141"/>
    </source>
</evidence>
<evidence type="ECO:0000256" key="6">
    <source>
        <dbReference type="ARBA" id="ARBA00023170"/>
    </source>
</evidence>
<keyword evidence="11" id="KW-1185">Reference proteome</keyword>
<evidence type="ECO:0000256" key="2">
    <source>
        <dbReference type="ARBA" id="ARBA00022692"/>
    </source>
</evidence>
<dbReference type="EMBL" id="JAUZQC010000020">
    <property type="protein sequence ID" value="KAK5852806.1"/>
    <property type="molecule type" value="Genomic_DNA"/>
</dbReference>
<reference evidence="10 11" key="2">
    <citation type="journal article" date="2023" name="Mol. Biol. Evol.">
        <title>Genomics of Secondarily Temperate Adaptation in the Only Non-Antarctic Icefish.</title>
        <authorList>
            <person name="Rivera-Colon A.G."/>
            <person name="Rayamajhi N."/>
            <person name="Minhas B.F."/>
            <person name="Madrigal G."/>
            <person name="Bilyk K.T."/>
            <person name="Yoon V."/>
            <person name="Hune M."/>
            <person name="Gregory S."/>
            <person name="Cheng C.H.C."/>
            <person name="Catchen J.M."/>
        </authorList>
    </citation>
    <scope>NUCLEOTIDE SEQUENCE [LARGE SCALE GENOMIC DNA]</scope>
    <source>
        <strain evidence="10">JMC-PN-2008</strain>
    </source>
</reference>
<feature type="transmembrane region" description="Helical" evidence="8">
    <location>
        <begin position="59"/>
        <end position="78"/>
    </location>
</feature>
<keyword evidence="3 8" id="KW-1133">Transmembrane helix</keyword>
<evidence type="ECO:0000259" key="9">
    <source>
        <dbReference type="PROSITE" id="PS50262"/>
    </source>
</evidence>
<evidence type="ECO:0000256" key="4">
    <source>
        <dbReference type="ARBA" id="ARBA00023040"/>
    </source>
</evidence>
<dbReference type="PANTHER" id="PTHR24240">
    <property type="entry name" value="OPSIN"/>
    <property type="match status" value="1"/>
</dbReference>
<evidence type="ECO:0000256" key="8">
    <source>
        <dbReference type="SAM" id="Phobius"/>
    </source>
</evidence>
<proteinExistence type="predicted"/>
<dbReference type="GO" id="GO:0016020">
    <property type="term" value="C:membrane"/>
    <property type="evidence" value="ECO:0007669"/>
    <property type="project" value="UniProtKB-SubCell"/>
</dbReference>
<dbReference type="PROSITE" id="PS50262">
    <property type="entry name" value="G_PROTEIN_RECEP_F1_2"/>
    <property type="match status" value="1"/>
</dbReference>
<feature type="transmembrane region" description="Helical" evidence="8">
    <location>
        <begin position="98"/>
        <end position="118"/>
    </location>
</feature>
<dbReference type="InterPro" id="IPR017452">
    <property type="entry name" value="GPCR_Rhodpsn_7TM"/>
</dbReference>
<evidence type="ECO:0000313" key="11">
    <source>
        <dbReference type="Proteomes" id="UP001346869"/>
    </source>
</evidence>
<dbReference type="InterPro" id="IPR050125">
    <property type="entry name" value="GPCR_opsins"/>
</dbReference>
<feature type="transmembrane region" description="Helical" evidence="8">
    <location>
        <begin position="25"/>
        <end position="47"/>
    </location>
</feature>
<dbReference type="InterPro" id="IPR000276">
    <property type="entry name" value="GPCR_Rhodpsn"/>
</dbReference>
<dbReference type="GO" id="GO:0004930">
    <property type="term" value="F:G protein-coupled receptor activity"/>
    <property type="evidence" value="ECO:0007669"/>
    <property type="project" value="UniProtKB-KW"/>
</dbReference>
<dbReference type="Pfam" id="PF00001">
    <property type="entry name" value="7tm_1"/>
    <property type="match status" value="1"/>
</dbReference>
<organism evidence="10 11">
    <name type="scientific">Eleginops maclovinus</name>
    <name type="common">Patagonian blennie</name>
    <name type="synonym">Eleginus maclovinus</name>
    <dbReference type="NCBI Taxonomy" id="56733"/>
    <lineage>
        <taxon>Eukaryota</taxon>
        <taxon>Metazoa</taxon>
        <taxon>Chordata</taxon>
        <taxon>Craniata</taxon>
        <taxon>Vertebrata</taxon>
        <taxon>Euteleostomi</taxon>
        <taxon>Actinopterygii</taxon>
        <taxon>Neopterygii</taxon>
        <taxon>Teleostei</taxon>
        <taxon>Neoteleostei</taxon>
        <taxon>Acanthomorphata</taxon>
        <taxon>Eupercaria</taxon>
        <taxon>Perciformes</taxon>
        <taxon>Notothenioidei</taxon>
        <taxon>Eleginopidae</taxon>
        <taxon>Eleginops</taxon>
    </lineage>
</organism>
<feature type="transmembrane region" description="Helical" evidence="8">
    <location>
        <begin position="278"/>
        <end position="299"/>
    </location>
</feature>
<dbReference type="Proteomes" id="UP001346869">
    <property type="component" value="Unassembled WGS sequence"/>
</dbReference>
<feature type="transmembrane region" description="Helical" evidence="8">
    <location>
        <begin position="139"/>
        <end position="161"/>
    </location>
</feature>
<accession>A0AAN8A530</accession>
<keyword evidence="4" id="KW-0297">G-protein coupled receptor</keyword>
<feature type="transmembrane region" description="Helical" evidence="8">
    <location>
        <begin position="187"/>
        <end position="218"/>
    </location>
</feature>
<gene>
    <name evidence="10" type="ORF">PBY51_006645</name>
</gene>
<comment type="subcellular location">
    <subcellularLocation>
        <location evidence="1">Membrane</location>
        <topology evidence="1">Multi-pass membrane protein</topology>
    </subcellularLocation>
</comment>
<protein>
    <recommendedName>
        <fullName evidence="9">G-protein coupled receptors family 1 profile domain-containing protein</fullName>
    </recommendedName>
</protein>
<dbReference type="Gene3D" id="1.20.1070.10">
    <property type="entry name" value="Rhodopsin 7-helix transmembrane proteins"/>
    <property type="match status" value="1"/>
</dbReference>
<keyword evidence="7" id="KW-0807">Transducer</keyword>
<reference evidence="10 11" key="1">
    <citation type="journal article" date="2023" name="Genes (Basel)">
        <title>Chromosome-Level Genome Assembly and Circadian Gene Repertoire of the Patagonia Blennie Eleginops maclovinus-The Closest Ancestral Proxy of Antarctic Cryonotothenioids.</title>
        <authorList>
            <person name="Cheng C.C."/>
            <person name="Rivera-Colon A.G."/>
            <person name="Minhas B.F."/>
            <person name="Wilson L."/>
            <person name="Rayamajhi N."/>
            <person name="Vargas-Chacoff L."/>
            <person name="Catchen J.M."/>
        </authorList>
    </citation>
    <scope>NUCLEOTIDE SEQUENCE [LARGE SCALE GENOMIC DNA]</scope>
    <source>
        <strain evidence="10">JMC-PN-2008</strain>
    </source>
</reference>
<dbReference type="PRINTS" id="PR00237">
    <property type="entry name" value="GPCRRHODOPSN"/>
</dbReference>
<sequence length="408" mass="46865">MNRSEENRTYSPFTSTLSPATDTCIGLAILLVVLLSVLGNGLVLVVCYRRRNKMVGSELLCVNLALVDFFVCICFYPLSITSSFNHMWLGGNTTCVYYGLGCYTFGLCGMFTVAAISVSRYMKTCNSIVYYVWLEESNIRLACCVIWVVAVVWSCLPLFGWGEYVPEPYGLSCTVAWRGYHSSTKDAFYIICSFVCFTMIPVVLIMVSQCLILAKVYRFSYLLSARGIRNNLRNVEKRLSLMFFGVSMGFVIAWAPYAIVSFLFIFYEDHVYMASEGYLFPALFAKSSHIYNPFIYFYFNRTFQRELRQMLLVIWPKLGRNRVGVHFLIEHQFPIHIQMQERSRVQKKNVAVSQDRIQSKSKCKENEKCTTNNQVLDKPVQTCWESTLKEAPKILENNPEKHTQPVSL</sequence>
<comment type="caution">
    <text evidence="10">The sequence shown here is derived from an EMBL/GenBank/DDBJ whole genome shotgun (WGS) entry which is preliminary data.</text>
</comment>
<name>A0AAN8A530_ELEMC</name>
<keyword evidence="6" id="KW-0675">Receptor</keyword>
<evidence type="ECO:0000256" key="3">
    <source>
        <dbReference type="ARBA" id="ARBA00022989"/>
    </source>
</evidence>